<proteinExistence type="predicted"/>
<accession>A0AAX6GPJ1</accession>
<gene>
    <name evidence="3" type="ORF">M6B38_355345</name>
</gene>
<evidence type="ECO:0000313" key="3">
    <source>
        <dbReference type="EMBL" id="KAJ6830215.1"/>
    </source>
</evidence>
<feature type="compositionally biased region" description="Polar residues" evidence="1">
    <location>
        <begin position="55"/>
        <end position="64"/>
    </location>
</feature>
<comment type="caution">
    <text evidence="3">The sequence shown here is derived from an EMBL/GenBank/DDBJ whole genome shotgun (WGS) entry which is preliminary data.</text>
</comment>
<dbReference type="AlphaFoldDB" id="A0AAX6GPJ1"/>
<dbReference type="Pfam" id="PF15072">
    <property type="entry name" value="HROB"/>
    <property type="match status" value="1"/>
</dbReference>
<reference evidence="3" key="1">
    <citation type="journal article" date="2023" name="GigaByte">
        <title>Genome assembly of the bearded iris, Iris pallida Lam.</title>
        <authorList>
            <person name="Bruccoleri R.E."/>
            <person name="Oakeley E.J."/>
            <person name="Faust A.M.E."/>
            <person name="Altorfer M."/>
            <person name="Dessus-Babus S."/>
            <person name="Burckhardt D."/>
            <person name="Oertli M."/>
            <person name="Naumann U."/>
            <person name="Petersen F."/>
            <person name="Wong J."/>
        </authorList>
    </citation>
    <scope>NUCLEOTIDE SEQUENCE</scope>
    <source>
        <strain evidence="3">GSM-AAB239-AS_SAM_17_03QT</strain>
    </source>
</reference>
<dbReference type="GO" id="GO:0000725">
    <property type="term" value="P:recombinational repair"/>
    <property type="evidence" value="ECO:0007669"/>
    <property type="project" value="InterPro"/>
</dbReference>
<feature type="region of interest" description="Disordered" evidence="1">
    <location>
        <begin position="371"/>
        <end position="396"/>
    </location>
</feature>
<dbReference type="InterPro" id="IPR058570">
    <property type="entry name" value="HROB_OB"/>
</dbReference>
<dbReference type="PANTHER" id="PTHR14523">
    <property type="entry name" value="UNCHARACTERIZED PROTEIN C17ORF53 HOMOLOG"/>
    <property type="match status" value="1"/>
</dbReference>
<evidence type="ECO:0000256" key="1">
    <source>
        <dbReference type="SAM" id="MobiDB-lite"/>
    </source>
</evidence>
<dbReference type="PANTHER" id="PTHR14523:SF1">
    <property type="entry name" value="HOMOLOGOUS RECOMBINATION OB-FOLD PROTEIN"/>
    <property type="match status" value="1"/>
</dbReference>
<dbReference type="Proteomes" id="UP001140949">
    <property type="component" value="Unassembled WGS sequence"/>
</dbReference>
<reference evidence="3" key="2">
    <citation type="submission" date="2023-04" db="EMBL/GenBank/DDBJ databases">
        <authorList>
            <person name="Bruccoleri R.E."/>
            <person name="Oakeley E.J."/>
            <person name="Faust A.-M."/>
            <person name="Dessus-Babus S."/>
            <person name="Altorfer M."/>
            <person name="Burckhardt D."/>
            <person name="Oertli M."/>
            <person name="Naumann U."/>
            <person name="Petersen F."/>
            <person name="Wong J."/>
        </authorList>
    </citation>
    <scope>NUCLEOTIDE SEQUENCE</scope>
    <source>
        <strain evidence="3">GSM-AAB239-AS_SAM_17_03QT</strain>
        <tissue evidence="3">Leaf</tissue>
    </source>
</reference>
<sequence length="463" mass="50190">MEVNDLHHHWEDEIDIDDTDLSSLLNTIPTPIIPSSSSIPPRTLLLPPLRACSQTLTENNNGNDNESDPYPPKKTLIPGPAGSVQAAMRRKSASAAAAPRNLPLGLDHPSLNLMEEVVEEEDEDFKLSPWISALNFLGPSGSRLGSPIVSIKNQRKSPADRISQMVGIVKSCVPNGLGDLFITLKDPTGTIGASVNRKVLLEGNLGGDVSVGCVLILKQVSVFCPARSSCYLNVTPNNVLKLISKDCNTPHKGRMPSMTVRNESKGKHLEIEPRQTERVLKMRCNTDNAAGNETIGRAGIEKMMASRKSGLDGSLPHSISTTQISNSLDVPPTRVVTADVATRSNPRTSIITNMTPKIDLRANQNCVDDPASMPCKPDARSDSNCAKDGTTDMPAKTDFRTAEPQKLISRNTVAQWPVGNTNMPGKTDLRTAEPKKLIPKVSVAQWTDEQLSELFADYPDDLN</sequence>
<name>A0AAX6GPJ1_IRIPA</name>
<evidence type="ECO:0000259" key="2">
    <source>
        <dbReference type="Pfam" id="PF15072"/>
    </source>
</evidence>
<protein>
    <recommendedName>
        <fullName evidence="2">Homologous recombination OB-fold protein OB-fold domain-containing protein</fullName>
    </recommendedName>
</protein>
<feature type="region of interest" description="Disordered" evidence="1">
    <location>
        <begin position="55"/>
        <end position="83"/>
    </location>
</feature>
<keyword evidence="4" id="KW-1185">Reference proteome</keyword>
<feature type="domain" description="Homologous recombination OB-fold protein OB-fold" evidence="2">
    <location>
        <begin position="161"/>
        <end position="246"/>
    </location>
</feature>
<organism evidence="3 4">
    <name type="scientific">Iris pallida</name>
    <name type="common">Sweet iris</name>
    <dbReference type="NCBI Taxonomy" id="29817"/>
    <lineage>
        <taxon>Eukaryota</taxon>
        <taxon>Viridiplantae</taxon>
        <taxon>Streptophyta</taxon>
        <taxon>Embryophyta</taxon>
        <taxon>Tracheophyta</taxon>
        <taxon>Spermatophyta</taxon>
        <taxon>Magnoliopsida</taxon>
        <taxon>Liliopsida</taxon>
        <taxon>Asparagales</taxon>
        <taxon>Iridaceae</taxon>
        <taxon>Iridoideae</taxon>
        <taxon>Irideae</taxon>
        <taxon>Iris</taxon>
    </lineage>
</organism>
<dbReference type="InterPro" id="IPR028045">
    <property type="entry name" value="HROB"/>
</dbReference>
<evidence type="ECO:0000313" key="4">
    <source>
        <dbReference type="Proteomes" id="UP001140949"/>
    </source>
</evidence>
<dbReference type="EMBL" id="JANAVB010017742">
    <property type="protein sequence ID" value="KAJ6830215.1"/>
    <property type="molecule type" value="Genomic_DNA"/>
</dbReference>